<dbReference type="InterPro" id="IPR050116">
    <property type="entry name" value="DNA_polymerase-Y"/>
</dbReference>
<dbReference type="AlphaFoldDB" id="A0AAP0PPV2"/>
<comment type="caution">
    <text evidence="2">The sequence shown here is derived from an EMBL/GenBank/DDBJ whole genome shotgun (WGS) entry which is preliminary data.</text>
</comment>
<dbReference type="InterPro" id="IPR043128">
    <property type="entry name" value="Rev_trsase/Diguanyl_cyclase"/>
</dbReference>
<dbReference type="Proteomes" id="UP001420932">
    <property type="component" value="Unassembled WGS sequence"/>
</dbReference>
<keyword evidence="1" id="KW-1133">Transmembrane helix</keyword>
<dbReference type="EMBL" id="JBBNAF010000004">
    <property type="protein sequence ID" value="KAK9151987.1"/>
    <property type="molecule type" value="Genomic_DNA"/>
</dbReference>
<evidence type="ECO:0000256" key="1">
    <source>
        <dbReference type="SAM" id="Phobius"/>
    </source>
</evidence>
<evidence type="ECO:0000313" key="3">
    <source>
        <dbReference type="Proteomes" id="UP001420932"/>
    </source>
</evidence>
<gene>
    <name evidence="2" type="ORF">Syun_010296</name>
</gene>
<keyword evidence="1" id="KW-0812">Transmembrane</keyword>
<accession>A0AAP0PPV2</accession>
<organism evidence="2 3">
    <name type="scientific">Stephania yunnanensis</name>
    <dbReference type="NCBI Taxonomy" id="152371"/>
    <lineage>
        <taxon>Eukaryota</taxon>
        <taxon>Viridiplantae</taxon>
        <taxon>Streptophyta</taxon>
        <taxon>Embryophyta</taxon>
        <taxon>Tracheophyta</taxon>
        <taxon>Spermatophyta</taxon>
        <taxon>Magnoliopsida</taxon>
        <taxon>Ranunculales</taxon>
        <taxon>Menispermaceae</taxon>
        <taxon>Menispermoideae</taxon>
        <taxon>Cissampelideae</taxon>
        <taxon>Stephania</taxon>
    </lineage>
</organism>
<dbReference type="PANTHER" id="PTHR11076">
    <property type="entry name" value="DNA REPAIR POLYMERASE UMUC / TRANSFERASE FAMILY MEMBER"/>
    <property type="match status" value="1"/>
</dbReference>
<feature type="transmembrane region" description="Helical" evidence="1">
    <location>
        <begin position="152"/>
        <end position="176"/>
    </location>
</feature>
<dbReference type="SUPFAM" id="SSF56672">
    <property type="entry name" value="DNA/RNA polymerases"/>
    <property type="match status" value="1"/>
</dbReference>
<dbReference type="PANTHER" id="PTHR11076:SF33">
    <property type="entry name" value="DNA POLYMERASE KAPPA"/>
    <property type="match status" value="1"/>
</dbReference>
<proteinExistence type="predicted"/>
<dbReference type="Gene3D" id="3.30.70.270">
    <property type="match status" value="1"/>
</dbReference>
<name>A0AAP0PPV2_9MAGN</name>
<keyword evidence="1" id="KW-0472">Membrane</keyword>
<dbReference type="InterPro" id="IPR043502">
    <property type="entry name" value="DNA/RNA_pol_sf"/>
</dbReference>
<dbReference type="GO" id="GO:0003887">
    <property type="term" value="F:DNA-directed DNA polymerase activity"/>
    <property type="evidence" value="ECO:0007669"/>
    <property type="project" value="TreeGrafter"/>
</dbReference>
<keyword evidence="3" id="KW-1185">Reference proteome</keyword>
<reference evidence="2 3" key="1">
    <citation type="submission" date="2024-01" db="EMBL/GenBank/DDBJ databases">
        <title>Genome assemblies of Stephania.</title>
        <authorList>
            <person name="Yang L."/>
        </authorList>
    </citation>
    <scope>NUCLEOTIDE SEQUENCE [LARGE SCALE GENOMIC DNA]</scope>
    <source>
        <strain evidence="2">YNDBR</strain>
        <tissue evidence="2">Leaf</tissue>
    </source>
</reference>
<dbReference type="GO" id="GO:0005634">
    <property type="term" value="C:nucleus"/>
    <property type="evidence" value="ECO:0007669"/>
    <property type="project" value="TreeGrafter"/>
</dbReference>
<protein>
    <submittedName>
        <fullName evidence="2">Uncharacterized protein</fullName>
    </submittedName>
</protein>
<evidence type="ECO:0000313" key="2">
    <source>
        <dbReference type="EMBL" id="KAK9151987.1"/>
    </source>
</evidence>
<sequence>MKLCLGKSRVDFDLGKIKPPSSPAGCFTQILSVGIGGSALGPPKVVMSAFDPELSERHYKKALSGLKTLEEDLIAGDDMNDIVPLPNLEVFPKCCYCFHVLPDFKKYTHYSDLTRKVFLKYDPYFVSSGLDEAYLDITESQRKGYRRCRDPGMVVLVDCDVFMVFAFYDVFTIISVDIG</sequence>
<dbReference type="GO" id="GO:0042276">
    <property type="term" value="P:error-prone translesion synthesis"/>
    <property type="evidence" value="ECO:0007669"/>
    <property type="project" value="TreeGrafter"/>
</dbReference>